<name>A0A3M9MVY0_9BACT</name>
<dbReference type="PANTHER" id="PTHR33841">
    <property type="entry name" value="DNA METHYLTRANSFERASE YEEA-RELATED"/>
    <property type="match status" value="1"/>
</dbReference>
<dbReference type="Pfam" id="PF02384">
    <property type="entry name" value="N6_Mtase"/>
    <property type="match status" value="1"/>
</dbReference>
<dbReference type="Pfam" id="PF18135">
    <property type="entry name" value="Type_ISP_C"/>
    <property type="match status" value="1"/>
</dbReference>
<dbReference type="GO" id="GO:0032259">
    <property type="term" value="P:methylation"/>
    <property type="evidence" value="ECO:0007669"/>
    <property type="project" value="UniProtKB-KW"/>
</dbReference>
<feature type="domain" description="Type ISP restriction-modification enzyme LLaBIII C-terminal specificity" evidence="7">
    <location>
        <begin position="699"/>
        <end position="1082"/>
    </location>
</feature>
<evidence type="ECO:0000256" key="1">
    <source>
        <dbReference type="ARBA" id="ARBA00006594"/>
    </source>
</evidence>
<protein>
    <recommendedName>
        <fullName evidence="2">site-specific DNA-methyltransferase (adenine-specific)</fullName>
        <ecNumber evidence="2">2.1.1.72</ecNumber>
    </recommendedName>
</protein>
<evidence type="ECO:0000313" key="9">
    <source>
        <dbReference type="Proteomes" id="UP000271010"/>
    </source>
</evidence>
<dbReference type="InterPro" id="IPR003356">
    <property type="entry name" value="DNA_methylase_A-5"/>
</dbReference>
<evidence type="ECO:0000256" key="5">
    <source>
        <dbReference type="ARBA" id="ARBA00047942"/>
    </source>
</evidence>
<accession>A0A3M9MVY0</accession>
<evidence type="ECO:0000256" key="3">
    <source>
        <dbReference type="ARBA" id="ARBA00022603"/>
    </source>
</evidence>
<dbReference type="EMBL" id="RJJE01000011">
    <property type="protein sequence ID" value="RNI28918.1"/>
    <property type="molecule type" value="Genomic_DNA"/>
</dbReference>
<comment type="similarity">
    <text evidence="1">Belongs to the N(4)/N(6)-methyltransferase family.</text>
</comment>
<dbReference type="InterPro" id="IPR041635">
    <property type="entry name" value="Type_ISP_LLaBIII_C"/>
</dbReference>
<dbReference type="InterPro" id="IPR029063">
    <property type="entry name" value="SAM-dependent_MTases_sf"/>
</dbReference>
<organism evidence="8 9">
    <name type="scientific">Rufibacter immobilis</name>
    <dbReference type="NCBI Taxonomy" id="1348778"/>
    <lineage>
        <taxon>Bacteria</taxon>
        <taxon>Pseudomonadati</taxon>
        <taxon>Bacteroidota</taxon>
        <taxon>Cytophagia</taxon>
        <taxon>Cytophagales</taxon>
        <taxon>Hymenobacteraceae</taxon>
        <taxon>Rufibacter</taxon>
    </lineage>
</organism>
<dbReference type="OrthoDB" id="9759819at2"/>
<gene>
    <name evidence="8" type="ORF">EFA69_12795</name>
</gene>
<keyword evidence="3 8" id="KW-0489">Methyltransferase</keyword>
<evidence type="ECO:0000259" key="6">
    <source>
        <dbReference type="Pfam" id="PF02384"/>
    </source>
</evidence>
<proteinExistence type="inferred from homology"/>
<evidence type="ECO:0000256" key="4">
    <source>
        <dbReference type="ARBA" id="ARBA00022679"/>
    </source>
</evidence>
<dbReference type="EC" id="2.1.1.72" evidence="2"/>
<dbReference type="PRINTS" id="PR00507">
    <property type="entry name" value="N12N6MTFRASE"/>
</dbReference>
<dbReference type="AlphaFoldDB" id="A0A3M9MVY0"/>
<evidence type="ECO:0000259" key="7">
    <source>
        <dbReference type="Pfam" id="PF18135"/>
    </source>
</evidence>
<dbReference type="Gene3D" id="3.40.50.150">
    <property type="entry name" value="Vaccinia Virus protein VP39"/>
    <property type="match status" value="1"/>
</dbReference>
<reference evidence="8 9" key="1">
    <citation type="submission" date="2018-11" db="EMBL/GenBank/DDBJ databases">
        <title>Rufibacter latericius sp. nov., isolated from water in Baiyang Lake.</title>
        <authorList>
            <person name="Yang Y."/>
        </authorList>
    </citation>
    <scope>NUCLEOTIDE SEQUENCE [LARGE SCALE GENOMIC DNA]</scope>
    <source>
        <strain evidence="8 9">MCC P1</strain>
    </source>
</reference>
<keyword evidence="4 8" id="KW-0808">Transferase</keyword>
<evidence type="ECO:0000256" key="2">
    <source>
        <dbReference type="ARBA" id="ARBA00011900"/>
    </source>
</evidence>
<dbReference type="Proteomes" id="UP000271010">
    <property type="component" value="Unassembled WGS sequence"/>
</dbReference>
<dbReference type="RefSeq" id="WP_123133524.1">
    <property type="nucleotide sequence ID" value="NZ_RJJE01000011.1"/>
</dbReference>
<comment type="caution">
    <text evidence="8">The sequence shown here is derived from an EMBL/GenBank/DDBJ whole genome shotgun (WGS) entry which is preliminary data.</text>
</comment>
<feature type="domain" description="DNA methylase adenine-specific" evidence="6">
    <location>
        <begin position="295"/>
        <end position="573"/>
    </location>
</feature>
<keyword evidence="9" id="KW-1185">Reference proteome</keyword>
<dbReference type="PANTHER" id="PTHR33841:SF1">
    <property type="entry name" value="DNA METHYLTRANSFERASE A"/>
    <property type="match status" value="1"/>
</dbReference>
<dbReference type="GO" id="GO:0003677">
    <property type="term" value="F:DNA binding"/>
    <property type="evidence" value="ECO:0007669"/>
    <property type="project" value="InterPro"/>
</dbReference>
<comment type="catalytic activity">
    <reaction evidence="5">
        <text>a 2'-deoxyadenosine in DNA + S-adenosyl-L-methionine = an N(6)-methyl-2'-deoxyadenosine in DNA + S-adenosyl-L-homocysteine + H(+)</text>
        <dbReference type="Rhea" id="RHEA:15197"/>
        <dbReference type="Rhea" id="RHEA-COMP:12418"/>
        <dbReference type="Rhea" id="RHEA-COMP:12419"/>
        <dbReference type="ChEBI" id="CHEBI:15378"/>
        <dbReference type="ChEBI" id="CHEBI:57856"/>
        <dbReference type="ChEBI" id="CHEBI:59789"/>
        <dbReference type="ChEBI" id="CHEBI:90615"/>
        <dbReference type="ChEBI" id="CHEBI:90616"/>
        <dbReference type="EC" id="2.1.1.72"/>
    </reaction>
</comment>
<evidence type="ECO:0000313" key="8">
    <source>
        <dbReference type="EMBL" id="RNI28918.1"/>
    </source>
</evidence>
<dbReference type="GO" id="GO:0009007">
    <property type="term" value="F:site-specific DNA-methyltransferase (adenine-specific) activity"/>
    <property type="evidence" value="ECO:0007669"/>
    <property type="project" value="UniProtKB-EC"/>
</dbReference>
<dbReference type="GO" id="GO:0008170">
    <property type="term" value="F:N-methyltransferase activity"/>
    <property type="evidence" value="ECO:0007669"/>
    <property type="project" value="InterPro"/>
</dbReference>
<dbReference type="InterPro" id="IPR050953">
    <property type="entry name" value="N4_N6_ade-DNA_methylase"/>
</dbReference>
<dbReference type="SUPFAM" id="SSF53335">
    <property type="entry name" value="S-adenosyl-L-methionine-dependent methyltransferases"/>
    <property type="match status" value="1"/>
</dbReference>
<sequence>MTIPEYLDRINTRYQTGISREHSYRGDLQTLLESLVQDVLVTNEPARVACGAPDYIITRRDIPVGYIEAKDLGKPLNSKDYKDQFDRYKASLSNLIITDYLDFWLFKEGELVTTLKIAEIKDGQVTPLPQNFALFKAFIIDFCQFKGVTLKSPAKLATMMADKAKFLAQIIERALSVEGDAYENRTLHDQLQAFKVVLLHEITPREFSDIYAQTVAYGMFAARLHDPTLPTFSRQEAAELIPKTNPFLRKLFGYIAGPDIDDRIKWIVDALADVFRATDIKAILKNFGRSTQTHDPIIHFYETFLAEYDPALRKSRGVWYTPEPVVNFIVRAVDDILKTEFGLKDGLASTETTEIEVTTQLTDRRTKDNVKKAKQTVHKVQVLDPATGTGTFLAEVVKHVYGRFEGQEGIWSQYVERHLLPRLNGFEILMASYAMCHLKLDLLLQETGYVPQSPRRFKVYLTNSLEEAVPSQLNLFASWLSDEAMQANAVKRETPVMVVLGNPPYSGESQNKGKWIMDLMEDYKKEPGGKEKLKEKNSKWINDDYVKFLRFGQHFIEQNGEGILAFINPHGFLDNPTFRGMRWNLLKTYDKIYTLDLHGNGKKKETAPDGSIDVNVFGIMQGVSINLFMKTGKKKPNELGKVFHYDLFGKRESKYDFLNQETLNSIRFTELDVGGPNYFFVRKDYDTLTVYNEGIYLKDLFVVNSIGLVTARDEFTLHDSKEKVKSIVEDFLGLENEVARTRFSLGKDVRDWSVEFAKKDLLSSGPDFNKIVPISYRPFDTKYTYFTGKSKGFHCMPRGEVMQHFLKGPNIALNLCKMGRSIDSHNYFLSDKITDKNLTSSLDSVNTFPLYLYPEIKEQTQLDGLKAVRTPNLDPKVVQKIAEGLGLTFVPEKEGEGKVCFAQSLEVRPEFRQIFAPLDLLDYIYAVLHSPSYRERYKEFLKIDFPRVPNPQDAEQFWQLAALGGELRQLHLLEHLAVRKPITQYPLAGDNVVTKIRFEENYEILEKDCISLIEPVYRSGRVYINETQFFQQVPLQAWEFYIGGYQPAQKWLKDRKGRELQFDDIVHYQRMIVALFKTAELMWEIDKVLAPEKTEDVLS</sequence>